<dbReference type="InterPro" id="IPR017868">
    <property type="entry name" value="Filamin/ABP280_repeat-like"/>
</dbReference>
<protein>
    <recommendedName>
        <fullName evidence="5">Calponin-homology (CH) domain-containing protein</fullName>
    </recommendedName>
</protein>
<dbReference type="FunFam" id="2.60.40.10:FF:000001">
    <property type="entry name" value="Filamin-C isoform b"/>
    <property type="match status" value="1"/>
</dbReference>
<reference evidence="6" key="1">
    <citation type="journal article" date="2021" name="Mol. Ecol. Resour.">
        <title>Phylogenomic analyses of the genus Drosophila reveals genomic signals of climate adaptation.</title>
        <authorList>
            <person name="Li F."/>
            <person name="Rane R.V."/>
            <person name="Luria V."/>
            <person name="Xiong Z."/>
            <person name="Chen J."/>
            <person name="Li Z."/>
            <person name="Catullo R.A."/>
            <person name="Griffin P.C."/>
            <person name="Schiffer M."/>
            <person name="Pearce S."/>
            <person name="Lee S.F."/>
            <person name="McElroy K."/>
            <person name="Stocker A."/>
            <person name="Shirriffs J."/>
            <person name="Cockerell F."/>
            <person name="Coppin C."/>
            <person name="Sgro C.M."/>
            <person name="Karger A."/>
            <person name="Cain J.W."/>
            <person name="Weber J.A."/>
            <person name="Santpere G."/>
            <person name="Kirschner M.W."/>
            <person name="Hoffmann A.A."/>
            <person name="Oakeshott J.G."/>
            <person name="Zhang G."/>
        </authorList>
    </citation>
    <scope>NUCLEOTIDE SEQUENCE</scope>
    <source>
        <strain evidence="6">BGI-SZ-2011g</strain>
    </source>
</reference>
<dbReference type="AlphaFoldDB" id="A0AAD4PTJ8"/>
<dbReference type="InterPro" id="IPR001715">
    <property type="entry name" value="CH_dom"/>
</dbReference>
<dbReference type="InterPro" id="IPR014756">
    <property type="entry name" value="Ig_E-set"/>
</dbReference>
<proteinExistence type="inferred from homology"/>
<feature type="domain" description="Calponin-homology (CH)" evidence="5">
    <location>
        <begin position="16"/>
        <end position="121"/>
    </location>
</feature>
<comment type="similarity">
    <text evidence="1">Belongs to the filamin family.</text>
</comment>
<comment type="caution">
    <text evidence="6">The sequence shown here is derived from an EMBL/GenBank/DDBJ whole genome shotgun (WGS) entry which is preliminary data.</text>
</comment>
<dbReference type="Proteomes" id="UP001200034">
    <property type="component" value="Unassembled WGS sequence"/>
</dbReference>
<evidence type="ECO:0000256" key="3">
    <source>
        <dbReference type="ARBA" id="ARBA00023203"/>
    </source>
</evidence>
<dbReference type="InterPro" id="IPR044801">
    <property type="entry name" value="Filamin"/>
</dbReference>
<dbReference type="EMBL" id="JAJJHW010000014">
    <property type="protein sequence ID" value="KAH8388431.1"/>
    <property type="molecule type" value="Genomic_DNA"/>
</dbReference>
<dbReference type="SMART" id="SM00557">
    <property type="entry name" value="IG_FLMN"/>
    <property type="match status" value="1"/>
</dbReference>
<dbReference type="PROSITE" id="PS50021">
    <property type="entry name" value="CH"/>
    <property type="match status" value="2"/>
</dbReference>
<keyword evidence="7" id="KW-1185">Reference proteome</keyword>
<dbReference type="PROSITE" id="PS00019">
    <property type="entry name" value="ACTININ_1"/>
    <property type="match status" value="1"/>
</dbReference>
<dbReference type="Gene3D" id="1.10.418.10">
    <property type="entry name" value="Calponin-like domain"/>
    <property type="match status" value="2"/>
</dbReference>
<dbReference type="FunFam" id="1.10.418.10:FF:000008">
    <property type="entry name" value="Filamin-B isoform C"/>
    <property type="match status" value="1"/>
</dbReference>
<dbReference type="InterPro" id="IPR001589">
    <property type="entry name" value="Actinin_actin-bd_CS"/>
</dbReference>
<dbReference type="GO" id="GO:0051015">
    <property type="term" value="F:actin filament binding"/>
    <property type="evidence" value="ECO:0007669"/>
    <property type="project" value="InterPro"/>
</dbReference>
<dbReference type="PANTHER" id="PTHR38537">
    <property type="entry name" value="JITTERBUG, ISOFORM N"/>
    <property type="match status" value="1"/>
</dbReference>
<sequence length="402" mass="45140">MDAERIRISGDAPWKRIQQNTFTRWTNVHLNAANSSIENLETDFSDGLRLILLVEVLSEKRIPRYNKNPTFRTQKLENVSIALEFLEGEGIKIVNIDSSHIVDCKLKLILGLVWALILHYSISTPNWDGEETQQEPGLTPKQRLLNWIQLKLPDMPIKNFTHDWTTGKPVGALVDACAPGLCPDWEIWNPDEAVRNAAEAMELADEWLDVRQLIRPEELVDPNVDEQSVMTYLSQYPNAKLKDGAPLRPKTDPNSIVSPPSIDGLRAYGPGLEPTGIIIGTTVKFTVETASAGNGDIEVDVEAPSGEVERAYAYFNNDMNLSYTISYMPKMVGQHKVVVRFAGSEIPSSPYYVEVELPVEDSIKECYDEYLDLPIVNKCTRIDELVAGMSYTFLGRIGKKCE</sequence>
<dbReference type="FunFam" id="1.10.418.10:FF:000006">
    <property type="entry name" value="Filamin-B isoform A"/>
    <property type="match status" value="1"/>
</dbReference>
<evidence type="ECO:0000256" key="1">
    <source>
        <dbReference type="ARBA" id="ARBA00009238"/>
    </source>
</evidence>
<evidence type="ECO:0000313" key="7">
    <source>
        <dbReference type="Proteomes" id="UP001200034"/>
    </source>
</evidence>
<dbReference type="Pfam" id="PF00307">
    <property type="entry name" value="CH"/>
    <property type="match status" value="2"/>
</dbReference>
<accession>A0AAD4PTJ8</accession>
<evidence type="ECO:0000313" key="6">
    <source>
        <dbReference type="EMBL" id="KAH8388431.1"/>
    </source>
</evidence>
<feature type="domain" description="Calponin-homology (CH)" evidence="5">
    <location>
        <begin position="138"/>
        <end position="241"/>
    </location>
</feature>
<dbReference type="PANTHER" id="PTHR38537:SF8">
    <property type="entry name" value="FILAMIN-A"/>
    <property type="match status" value="1"/>
</dbReference>
<evidence type="ECO:0000256" key="2">
    <source>
        <dbReference type="ARBA" id="ARBA00022737"/>
    </source>
</evidence>
<keyword evidence="2" id="KW-0677">Repeat</keyword>
<dbReference type="GO" id="GO:0030036">
    <property type="term" value="P:actin cytoskeleton organization"/>
    <property type="evidence" value="ECO:0007669"/>
    <property type="project" value="InterPro"/>
</dbReference>
<dbReference type="InterPro" id="IPR001298">
    <property type="entry name" value="Filamin/ABP280_rpt"/>
</dbReference>
<dbReference type="Gene3D" id="2.60.40.10">
    <property type="entry name" value="Immunoglobulins"/>
    <property type="match status" value="1"/>
</dbReference>
<dbReference type="InterPro" id="IPR036872">
    <property type="entry name" value="CH_dom_sf"/>
</dbReference>
<dbReference type="Pfam" id="PF00630">
    <property type="entry name" value="Filamin"/>
    <property type="match status" value="1"/>
</dbReference>
<dbReference type="PROSITE" id="PS50194">
    <property type="entry name" value="FILAMIN_REPEAT"/>
    <property type="match status" value="1"/>
</dbReference>
<evidence type="ECO:0000256" key="4">
    <source>
        <dbReference type="PROSITE-ProRule" id="PRU00087"/>
    </source>
</evidence>
<keyword evidence="3" id="KW-0009">Actin-binding</keyword>
<evidence type="ECO:0000259" key="5">
    <source>
        <dbReference type="PROSITE" id="PS50021"/>
    </source>
</evidence>
<name>A0AAD4PTJ8_9MUSC</name>
<dbReference type="SMART" id="SM00033">
    <property type="entry name" value="CH"/>
    <property type="match status" value="2"/>
</dbReference>
<dbReference type="SUPFAM" id="SSF47576">
    <property type="entry name" value="Calponin-homology domain, CH-domain"/>
    <property type="match status" value="1"/>
</dbReference>
<feature type="repeat" description="Filamin" evidence="4">
    <location>
        <begin position="257"/>
        <end position="355"/>
    </location>
</feature>
<organism evidence="6 7">
    <name type="scientific">Drosophila rubida</name>
    <dbReference type="NCBI Taxonomy" id="30044"/>
    <lineage>
        <taxon>Eukaryota</taxon>
        <taxon>Metazoa</taxon>
        <taxon>Ecdysozoa</taxon>
        <taxon>Arthropoda</taxon>
        <taxon>Hexapoda</taxon>
        <taxon>Insecta</taxon>
        <taxon>Pterygota</taxon>
        <taxon>Neoptera</taxon>
        <taxon>Endopterygota</taxon>
        <taxon>Diptera</taxon>
        <taxon>Brachycera</taxon>
        <taxon>Muscomorpha</taxon>
        <taxon>Ephydroidea</taxon>
        <taxon>Drosophilidae</taxon>
        <taxon>Drosophila</taxon>
    </lineage>
</organism>
<gene>
    <name evidence="6" type="ORF">KR093_006172</name>
</gene>
<dbReference type="SUPFAM" id="SSF81296">
    <property type="entry name" value="E set domains"/>
    <property type="match status" value="1"/>
</dbReference>
<dbReference type="InterPro" id="IPR013783">
    <property type="entry name" value="Ig-like_fold"/>
</dbReference>